<protein>
    <recommendedName>
        <fullName evidence="2">AAA+ ATPase domain-containing protein</fullName>
    </recommendedName>
</protein>
<feature type="region of interest" description="Disordered" evidence="1">
    <location>
        <begin position="377"/>
        <end position="396"/>
    </location>
</feature>
<evidence type="ECO:0000313" key="3">
    <source>
        <dbReference type="EMBL" id="QDS71068.1"/>
    </source>
</evidence>
<sequence length="1095" mass="120514">MSVHSSPQYPSSFDPAIHLQSEHEHNALHAQAFSDDLEQLQTHIRQTTAQKSKEGIVIQHRAWKTPDVFRSDEDYLTDTPAKRVRTPNFRLLRSLSGGGGGSIAIPSSPPTAKMSSPIRYPTMSSPISEDSPRKRRKVDDQRCPLRSVNANFRVGGFMEDESDDDEPNLNSTLFHKRSTLGADQDDAVLILPGFESTIQTRGERQMLDKPIEPETLSDSAYASDNQDGFRHVDDFGPATSNASKKEISTLLKVTTTTGRAIYVQERQKSAEISYEKMIAARSIVVEGQARRNYYGIDIHQLMDDASREAEFDAQKAKVAPASPVRQSVEAQIGKKSRTLMWSEKYRARKFTDLVGDERTHRSVLRWLKHWDPVVFPGSGKPKSKASKAEAETEERPHRKILLLTGPPGLGKTTLAHVCAKQAGYEVQEINASDERSSQVVKGRIRDMVGTENVRGSDVRTADGKVRKAGRPVCVIVDEVDGVVGGGGNGGEGGFVKALIDLVTLDAKNSNAISSQSTAMGPKKKKKGDKFRLLRPLILICNDVYHPALRPLRQSNMAEIIHIRKPPLNMVVSRVHSIFEKEGVPSDTDGIRRLCEVTWGVGSRKDGGSADGTGAGDIRSVMVVGEWVASKLRASAGPQQTGCPRLTRRWLEDNVLNDLSHGGGGARSLGRGGAREVTDRVFQEGAGFPKTDILATKLVSATGLESTGVIGVAEGNKRRAMERLREMIDMSGETDRIVTDCFTNYPSEPIQDDTFLSKPNAAYDWLNFHDVLSSQVHLSQEWELAPYLSSPVLAFHHLFASTNSARKSFAAASNDKKYSKFSNDTDAEIEAPAPFSGPTANYTATEMLKANTATITLLQNSLSLPLVRMYRSPASIVCELLPYTLRMLSPEVKPVIIHSSALGASKSAPTASVRKASEKALVARAVQCMAATGVRFEKSRVEVESRSVPGGYVFRMEPPLDSLGTMDTLKNGEATLSVRYAVRQVLEMEWKKENTRREEELRSARMGGDPALFDTKSLIGKDKEVGRLEARVLGAKKDFFGRTVEVVPLYGDDGELKKVKEVVGKAEERRVWVRYQEGFSNAVRKPISLKELMDGL</sequence>
<evidence type="ECO:0000259" key="2">
    <source>
        <dbReference type="SMART" id="SM00382"/>
    </source>
</evidence>
<dbReference type="GO" id="GO:0005524">
    <property type="term" value="F:ATP binding"/>
    <property type="evidence" value="ECO:0007669"/>
    <property type="project" value="InterPro"/>
</dbReference>
<dbReference type="GO" id="GO:0003677">
    <property type="term" value="F:DNA binding"/>
    <property type="evidence" value="ECO:0007669"/>
    <property type="project" value="TreeGrafter"/>
</dbReference>
<accession>A0A517L635</accession>
<dbReference type="OrthoDB" id="2195431at2759"/>
<dbReference type="InterPro" id="IPR027417">
    <property type="entry name" value="P-loop_NTPase"/>
</dbReference>
<dbReference type="InterPro" id="IPR003593">
    <property type="entry name" value="AAA+_ATPase"/>
</dbReference>
<dbReference type="Proteomes" id="UP000316270">
    <property type="component" value="Chromosome 5"/>
</dbReference>
<dbReference type="EMBL" id="CP042189">
    <property type="protein sequence ID" value="QDS71068.1"/>
    <property type="molecule type" value="Genomic_DNA"/>
</dbReference>
<dbReference type="Pfam" id="PF00004">
    <property type="entry name" value="AAA"/>
    <property type="match status" value="1"/>
</dbReference>
<dbReference type="STRING" id="50376.A0A517L635"/>
<dbReference type="PANTHER" id="PTHR23389">
    <property type="entry name" value="CHROMOSOME TRANSMISSION FIDELITY FACTOR 18"/>
    <property type="match status" value="1"/>
</dbReference>
<evidence type="ECO:0000256" key="1">
    <source>
        <dbReference type="SAM" id="MobiDB-lite"/>
    </source>
</evidence>
<dbReference type="SUPFAM" id="SSF52540">
    <property type="entry name" value="P-loop containing nucleoside triphosphate hydrolases"/>
    <property type="match status" value="1"/>
</dbReference>
<dbReference type="InterPro" id="IPR003959">
    <property type="entry name" value="ATPase_AAA_core"/>
</dbReference>
<dbReference type="PANTHER" id="PTHR23389:SF3">
    <property type="entry name" value="CHROMOSOME TRANSMISSION FIDELITY PROTEIN 18 HOMOLOG"/>
    <property type="match status" value="1"/>
</dbReference>
<keyword evidence="4" id="KW-1185">Reference proteome</keyword>
<evidence type="ECO:0000313" key="4">
    <source>
        <dbReference type="Proteomes" id="UP000316270"/>
    </source>
</evidence>
<dbReference type="GO" id="GO:0016887">
    <property type="term" value="F:ATP hydrolysis activity"/>
    <property type="evidence" value="ECO:0007669"/>
    <property type="project" value="InterPro"/>
</dbReference>
<dbReference type="GO" id="GO:0005634">
    <property type="term" value="C:nucleus"/>
    <property type="evidence" value="ECO:0007669"/>
    <property type="project" value="TreeGrafter"/>
</dbReference>
<dbReference type="CDD" id="cd00009">
    <property type="entry name" value="AAA"/>
    <property type="match status" value="1"/>
</dbReference>
<proteinExistence type="predicted"/>
<name>A0A517L635_9PEZI</name>
<gene>
    <name evidence="3" type="ORF">FKW77_008795</name>
</gene>
<organism evidence="3 4">
    <name type="scientific">Venturia effusa</name>
    <dbReference type="NCBI Taxonomy" id="50376"/>
    <lineage>
        <taxon>Eukaryota</taxon>
        <taxon>Fungi</taxon>
        <taxon>Dikarya</taxon>
        <taxon>Ascomycota</taxon>
        <taxon>Pezizomycotina</taxon>
        <taxon>Dothideomycetes</taxon>
        <taxon>Pleosporomycetidae</taxon>
        <taxon>Venturiales</taxon>
        <taxon>Venturiaceae</taxon>
        <taxon>Venturia</taxon>
    </lineage>
</organism>
<feature type="region of interest" description="Disordered" evidence="1">
    <location>
        <begin position="99"/>
        <end position="140"/>
    </location>
</feature>
<dbReference type="SMART" id="SM00382">
    <property type="entry name" value="AAA"/>
    <property type="match status" value="1"/>
</dbReference>
<dbReference type="Gene3D" id="3.40.50.300">
    <property type="entry name" value="P-loop containing nucleotide triphosphate hydrolases"/>
    <property type="match status" value="1"/>
</dbReference>
<dbReference type="AlphaFoldDB" id="A0A517L635"/>
<feature type="domain" description="AAA+ ATPase" evidence="2">
    <location>
        <begin position="397"/>
        <end position="566"/>
    </location>
</feature>
<feature type="compositionally biased region" description="Basic and acidic residues" evidence="1">
    <location>
        <begin position="386"/>
        <end position="396"/>
    </location>
</feature>
<reference evidence="3 4" key="1">
    <citation type="submission" date="2019-07" db="EMBL/GenBank/DDBJ databases">
        <title>Finished genome of Venturia effusa.</title>
        <authorList>
            <person name="Young C.A."/>
            <person name="Cox M.P."/>
            <person name="Ganley A.R.D."/>
            <person name="David W.J."/>
        </authorList>
    </citation>
    <scope>NUCLEOTIDE SEQUENCE [LARGE SCALE GENOMIC DNA]</scope>
    <source>
        <strain evidence="4">albino</strain>
    </source>
</reference>